<dbReference type="RefSeq" id="WP_136744049.1">
    <property type="nucleotide sequence ID" value="NZ_SUMB01000015.1"/>
</dbReference>
<organism evidence="1 2">
    <name type="scientific">Streptomyces piniterrae</name>
    <dbReference type="NCBI Taxonomy" id="2571125"/>
    <lineage>
        <taxon>Bacteria</taxon>
        <taxon>Bacillati</taxon>
        <taxon>Actinomycetota</taxon>
        <taxon>Actinomycetes</taxon>
        <taxon>Kitasatosporales</taxon>
        <taxon>Streptomycetaceae</taxon>
        <taxon>Streptomyces</taxon>
    </lineage>
</organism>
<comment type="caution">
    <text evidence="1">The sequence shown here is derived from an EMBL/GenBank/DDBJ whole genome shotgun (WGS) entry which is preliminary data.</text>
</comment>
<name>A0A4U0N009_9ACTN</name>
<protein>
    <recommendedName>
        <fullName evidence="3">Type A2 lantipeptide</fullName>
    </recommendedName>
</protein>
<evidence type="ECO:0000313" key="1">
    <source>
        <dbReference type="EMBL" id="TJZ42874.1"/>
    </source>
</evidence>
<dbReference type="Proteomes" id="UP000308697">
    <property type="component" value="Unassembled WGS sequence"/>
</dbReference>
<dbReference type="EMBL" id="SUMB01000015">
    <property type="protein sequence ID" value="TJZ42874.1"/>
    <property type="molecule type" value="Genomic_DNA"/>
</dbReference>
<evidence type="ECO:0008006" key="3">
    <source>
        <dbReference type="Google" id="ProtNLM"/>
    </source>
</evidence>
<sequence>MRNGFTPEIDASEITESELDNISGGLASFGGEIAGHGGTVTIGDAAGTAQSLAPATPAMPASPIDGLVTVETTGF</sequence>
<gene>
    <name evidence="1" type="ORF">FCH28_33865</name>
</gene>
<proteinExistence type="predicted"/>
<evidence type="ECO:0000313" key="2">
    <source>
        <dbReference type="Proteomes" id="UP000308697"/>
    </source>
</evidence>
<reference evidence="1 2" key="1">
    <citation type="submission" date="2019-04" db="EMBL/GenBank/DDBJ databases">
        <title>Streptomyces piniterrae sp. nov., a heliquinomycin-producing actinomycete isolated from rhizosphere soil of Pinus yunnanensis.</title>
        <authorList>
            <person name="Zhuang X."/>
            <person name="Zhao J."/>
        </authorList>
    </citation>
    <scope>NUCLEOTIDE SEQUENCE [LARGE SCALE GENOMIC DNA]</scope>
    <source>
        <strain evidence="2">jys28</strain>
    </source>
</reference>
<accession>A0A4U0N009</accession>
<dbReference type="AlphaFoldDB" id="A0A4U0N009"/>
<dbReference type="OrthoDB" id="4313090at2"/>
<keyword evidence="2" id="KW-1185">Reference proteome</keyword>